<keyword evidence="6 7" id="KW-0472">Membrane</keyword>
<keyword evidence="3" id="KW-1003">Cell membrane</keyword>
<proteinExistence type="inferred from homology"/>
<evidence type="ECO:0000256" key="1">
    <source>
        <dbReference type="ARBA" id="ARBA00004651"/>
    </source>
</evidence>
<evidence type="ECO:0000256" key="5">
    <source>
        <dbReference type="ARBA" id="ARBA00022989"/>
    </source>
</evidence>
<dbReference type="InterPro" id="IPR032816">
    <property type="entry name" value="VTT_dom"/>
</dbReference>
<evidence type="ECO:0000313" key="10">
    <source>
        <dbReference type="Proteomes" id="UP000642993"/>
    </source>
</evidence>
<comment type="similarity">
    <text evidence="2">Belongs to the DedA family.</text>
</comment>
<dbReference type="GO" id="GO:0005886">
    <property type="term" value="C:plasma membrane"/>
    <property type="evidence" value="ECO:0007669"/>
    <property type="project" value="UniProtKB-SubCell"/>
</dbReference>
<dbReference type="PANTHER" id="PTHR42709:SF6">
    <property type="entry name" value="UNDECAPRENYL PHOSPHATE TRANSPORTER A"/>
    <property type="match status" value="1"/>
</dbReference>
<reference evidence="9" key="1">
    <citation type="submission" date="2020-09" db="EMBL/GenBank/DDBJ databases">
        <title>Hoyosella lacisalsi sp. nov., a halotolerant actinobacterium isolated from soil of Lake Gudzhirganskoe.</title>
        <authorList>
            <person name="Yang Q."/>
            <person name="Guo P.Y."/>
            <person name="Liu S.W."/>
            <person name="Li F.N."/>
            <person name="Sun C.H."/>
        </authorList>
    </citation>
    <scope>NUCLEOTIDE SEQUENCE</scope>
    <source>
        <strain evidence="9">G463</strain>
    </source>
</reference>
<keyword evidence="10" id="KW-1185">Reference proteome</keyword>
<feature type="domain" description="VTT" evidence="8">
    <location>
        <begin position="44"/>
        <end position="169"/>
    </location>
</feature>
<evidence type="ECO:0000256" key="3">
    <source>
        <dbReference type="ARBA" id="ARBA00022475"/>
    </source>
</evidence>
<dbReference type="PANTHER" id="PTHR42709">
    <property type="entry name" value="ALKALINE PHOSPHATASE LIKE PROTEIN"/>
    <property type="match status" value="1"/>
</dbReference>
<dbReference type="InterPro" id="IPR051311">
    <property type="entry name" value="DedA_domain"/>
</dbReference>
<feature type="transmembrane region" description="Helical" evidence="7">
    <location>
        <begin position="152"/>
        <end position="172"/>
    </location>
</feature>
<accession>A0A927JE50</accession>
<sequence>MPHGDGGSIAGLFDTLGGQPPGVVALILCGLLIIQTTFLVGLLLPGDLSLVLAGMSVSGPAEWAIVVGGGLVGCVIGASGSYLLGSRWGPGIRRSRLGRMVGEKRWTRAESYLQGTDGGPTIMVAVFIPVVFALTPFTAGALRVPYLVMIRWWALGSLGWVAIYVTLGAVAGELARRYPGWSVLFVTGTVVLIVLLAGTFRHKAHQSARPQ</sequence>
<evidence type="ECO:0000256" key="2">
    <source>
        <dbReference type="ARBA" id="ARBA00010792"/>
    </source>
</evidence>
<feature type="transmembrane region" description="Helical" evidence="7">
    <location>
        <begin position="178"/>
        <end position="200"/>
    </location>
</feature>
<dbReference type="Pfam" id="PF09335">
    <property type="entry name" value="VTT_dom"/>
    <property type="match status" value="1"/>
</dbReference>
<keyword evidence="4 7" id="KW-0812">Transmembrane</keyword>
<comment type="caution">
    <text evidence="9">The sequence shown here is derived from an EMBL/GenBank/DDBJ whole genome shotgun (WGS) entry which is preliminary data.</text>
</comment>
<protein>
    <submittedName>
        <fullName evidence="9">VTT domain-containing protein</fullName>
    </submittedName>
</protein>
<evidence type="ECO:0000313" key="9">
    <source>
        <dbReference type="EMBL" id="MBD8507520.1"/>
    </source>
</evidence>
<evidence type="ECO:0000256" key="6">
    <source>
        <dbReference type="ARBA" id="ARBA00023136"/>
    </source>
</evidence>
<evidence type="ECO:0000256" key="7">
    <source>
        <dbReference type="SAM" id="Phobius"/>
    </source>
</evidence>
<feature type="transmembrane region" description="Helical" evidence="7">
    <location>
        <begin position="23"/>
        <end position="44"/>
    </location>
</feature>
<evidence type="ECO:0000256" key="4">
    <source>
        <dbReference type="ARBA" id="ARBA00022692"/>
    </source>
</evidence>
<organism evidence="9 10">
    <name type="scientific">Lolliginicoccus lacisalsi</name>
    <dbReference type="NCBI Taxonomy" id="2742202"/>
    <lineage>
        <taxon>Bacteria</taxon>
        <taxon>Bacillati</taxon>
        <taxon>Actinomycetota</taxon>
        <taxon>Actinomycetes</taxon>
        <taxon>Mycobacteriales</taxon>
        <taxon>Hoyosellaceae</taxon>
        <taxon>Lolliginicoccus</taxon>
    </lineage>
</organism>
<keyword evidence="5 7" id="KW-1133">Transmembrane helix</keyword>
<comment type="subcellular location">
    <subcellularLocation>
        <location evidence="1">Cell membrane</location>
        <topology evidence="1">Multi-pass membrane protein</topology>
    </subcellularLocation>
</comment>
<gene>
    <name evidence="9" type="ORF">HT102_13610</name>
</gene>
<name>A0A927JE50_9ACTN</name>
<dbReference type="EMBL" id="JACYWE010000008">
    <property type="protein sequence ID" value="MBD8507520.1"/>
    <property type="molecule type" value="Genomic_DNA"/>
</dbReference>
<feature type="transmembrane region" description="Helical" evidence="7">
    <location>
        <begin position="64"/>
        <end position="84"/>
    </location>
</feature>
<feature type="transmembrane region" description="Helical" evidence="7">
    <location>
        <begin position="121"/>
        <end position="140"/>
    </location>
</feature>
<dbReference type="RefSeq" id="WP_192039969.1">
    <property type="nucleotide sequence ID" value="NZ_JACYWE010000008.1"/>
</dbReference>
<dbReference type="AlphaFoldDB" id="A0A927JE50"/>
<evidence type="ECO:0000259" key="8">
    <source>
        <dbReference type="Pfam" id="PF09335"/>
    </source>
</evidence>
<dbReference type="Proteomes" id="UP000642993">
    <property type="component" value="Unassembled WGS sequence"/>
</dbReference>